<sequence length="173" mass="18061">MKKIFVPAVALSALMLTAWGAPKIAAPTSLKAPTPIEGTTGKYASPFTSDGVTAGWVTKSMQVKAAGQIGSMAGNYAGQKAMEQVPFVGGFLGKKAGEALGRQAALSAIGGEAFIRSSTDLSFNSLNDMALFMYVNYSSNPDYQKILDATYAIYPEFQTAYLPALQAASAGVQ</sequence>
<comment type="caution">
    <text evidence="2">The sequence shown here is derived from an EMBL/GenBank/DDBJ whole genome shotgun (WGS) entry which is preliminary data.</text>
</comment>
<evidence type="ECO:0008006" key="4">
    <source>
        <dbReference type="Google" id="ProtNLM"/>
    </source>
</evidence>
<dbReference type="RefSeq" id="WP_377353376.1">
    <property type="nucleotide sequence ID" value="NZ_JBHTLQ010000016.1"/>
</dbReference>
<protein>
    <recommendedName>
        <fullName evidence="4">DUF4197 domain-containing protein</fullName>
    </recommendedName>
</protein>
<evidence type="ECO:0000256" key="1">
    <source>
        <dbReference type="SAM" id="SignalP"/>
    </source>
</evidence>
<evidence type="ECO:0000313" key="3">
    <source>
        <dbReference type="Proteomes" id="UP001597216"/>
    </source>
</evidence>
<keyword evidence="1" id="KW-0732">Signal</keyword>
<proteinExistence type="predicted"/>
<keyword evidence="3" id="KW-1185">Reference proteome</keyword>
<name>A0ABW3T0U8_9CAUL</name>
<feature type="chain" id="PRO_5046518921" description="DUF4197 domain-containing protein" evidence="1">
    <location>
        <begin position="21"/>
        <end position="173"/>
    </location>
</feature>
<evidence type="ECO:0000313" key="2">
    <source>
        <dbReference type="EMBL" id="MFD1190764.1"/>
    </source>
</evidence>
<accession>A0ABW3T0U8</accession>
<dbReference type="Proteomes" id="UP001597216">
    <property type="component" value="Unassembled WGS sequence"/>
</dbReference>
<organism evidence="2 3">
    <name type="scientific">Phenylobacterium conjunctum</name>
    <dbReference type="NCBI Taxonomy" id="1298959"/>
    <lineage>
        <taxon>Bacteria</taxon>
        <taxon>Pseudomonadati</taxon>
        <taxon>Pseudomonadota</taxon>
        <taxon>Alphaproteobacteria</taxon>
        <taxon>Caulobacterales</taxon>
        <taxon>Caulobacteraceae</taxon>
        <taxon>Phenylobacterium</taxon>
    </lineage>
</organism>
<reference evidence="3" key="1">
    <citation type="journal article" date="2019" name="Int. J. Syst. Evol. Microbiol.">
        <title>The Global Catalogue of Microorganisms (GCM) 10K type strain sequencing project: providing services to taxonomists for standard genome sequencing and annotation.</title>
        <authorList>
            <consortium name="The Broad Institute Genomics Platform"/>
            <consortium name="The Broad Institute Genome Sequencing Center for Infectious Disease"/>
            <person name="Wu L."/>
            <person name="Ma J."/>
        </authorList>
    </citation>
    <scope>NUCLEOTIDE SEQUENCE [LARGE SCALE GENOMIC DNA]</scope>
    <source>
        <strain evidence="3">CCUG 55074</strain>
    </source>
</reference>
<gene>
    <name evidence="2" type="ORF">ACFQ27_09250</name>
</gene>
<feature type="signal peptide" evidence="1">
    <location>
        <begin position="1"/>
        <end position="20"/>
    </location>
</feature>
<dbReference type="EMBL" id="JBHTLQ010000016">
    <property type="protein sequence ID" value="MFD1190764.1"/>
    <property type="molecule type" value="Genomic_DNA"/>
</dbReference>